<comment type="caution">
    <text evidence="5">The sequence shown here is derived from an EMBL/GenBank/DDBJ whole genome shotgun (WGS) entry which is preliminary data.</text>
</comment>
<dbReference type="InterPro" id="IPR036250">
    <property type="entry name" value="AcylCo_DH-like_C"/>
</dbReference>
<evidence type="ECO:0000259" key="4">
    <source>
        <dbReference type="Pfam" id="PF00441"/>
    </source>
</evidence>
<keyword evidence="1" id="KW-0285">Flavoprotein</keyword>
<dbReference type="PANTHER" id="PTHR43884:SF20">
    <property type="entry name" value="ACYL-COA DEHYDROGENASE FADE28"/>
    <property type="match status" value="1"/>
</dbReference>
<dbReference type="EMBL" id="JBHSON010000156">
    <property type="protein sequence ID" value="MFC5754466.1"/>
    <property type="molecule type" value="Genomic_DNA"/>
</dbReference>
<sequence>MRPLLAEGADDAFVDAASRALRAGDGGDPLTSLGWWDLLTELADLTARQAALALFRAQGRELADSAALGALMAQPFLDLTGLSPGKLVAAIPRRSARRGERLVVVGDVAGRSLLIDRPGHGADVVAADEVELRTVAVAGRLTIREIDREPPAAVPAVPEDRAAPARARGRFLGRIAAALEILGAAEAGLLLAAEHAAAREQFGRPIGTFQAVRHLLAWALTDLAAVDGVTATAVRLDGDTPPRHDQVVKALAGRNGRRVCQRTLQVLGAIGFTAEHDHHHFHSRVLALDALLGTSTELTHGLGTWVRETRTDPALPAAALLRRWDS</sequence>
<evidence type="ECO:0000313" key="5">
    <source>
        <dbReference type="EMBL" id="MFC5754466.1"/>
    </source>
</evidence>
<evidence type="ECO:0000313" key="6">
    <source>
        <dbReference type="Proteomes" id="UP001596074"/>
    </source>
</evidence>
<evidence type="ECO:0000256" key="2">
    <source>
        <dbReference type="ARBA" id="ARBA00022827"/>
    </source>
</evidence>
<gene>
    <name evidence="5" type="ORF">ACFPZN_53395</name>
</gene>
<dbReference type="Gene3D" id="1.20.140.10">
    <property type="entry name" value="Butyryl-CoA Dehydrogenase, subunit A, domain 3"/>
    <property type="match status" value="1"/>
</dbReference>
<organism evidence="5 6">
    <name type="scientific">Actinomadura rugatobispora</name>
    <dbReference type="NCBI Taxonomy" id="1994"/>
    <lineage>
        <taxon>Bacteria</taxon>
        <taxon>Bacillati</taxon>
        <taxon>Actinomycetota</taxon>
        <taxon>Actinomycetes</taxon>
        <taxon>Streptosporangiales</taxon>
        <taxon>Thermomonosporaceae</taxon>
        <taxon>Actinomadura</taxon>
    </lineage>
</organism>
<keyword evidence="6" id="KW-1185">Reference proteome</keyword>
<protein>
    <submittedName>
        <fullName evidence="5">Acyl-CoA dehydrogenase family protein</fullName>
    </submittedName>
</protein>
<evidence type="ECO:0000256" key="1">
    <source>
        <dbReference type="ARBA" id="ARBA00022630"/>
    </source>
</evidence>
<evidence type="ECO:0000256" key="3">
    <source>
        <dbReference type="ARBA" id="ARBA00023002"/>
    </source>
</evidence>
<dbReference type="InterPro" id="IPR009075">
    <property type="entry name" value="AcylCo_DH/oxidase_C"/>
</dbReference>
<reference evidence="6" key="1">
    <citation type="journal article" date="2019" name="Int. J. Syst. Evol. Microbiol.">
        <title>The Global Catalogue of Microorganisms (GCM) 10K type strain sequencing project: providing services to taxonomists for standard genome sequencing and annotation.</title>
        <authorList>
            <consortium name="The Broad Institute Genomics Platform"/>
            <consortium name="The Broad Institute Genome Sequencing Center for Infectious Disease"/>
            <person name="Wu L."/>
            <person name="Ma J."/>
        </authorList>
    </citation>
    <scope>NUCLEOTIDE SEQUENCE [LARGE SCALE GENOMIC DNA]</scope>
    <source>
        <strain evidence="6">KCTC 42087</strain>
    </source>
</reference>
<dbReference type="RefSeq" id="WP_378292595.1">
    <property type="nucleotide sequence ID" value="NZ_JBHSON010000156.1"/>
</dbReference>
<dbReference type="Proteomes" id="UP001596074">
    <property type="component" value="Unassembled WGS sequence"/>
</dbReference>
<proteinExistence type="predicted"/>
<dbReference type="SUPFAM" id="SSF47203">
    <property type="entry name" value="Acyl-CoA dehydrogenase C-terminal domain-like"/>
    <property type="match status" value="1"/>
</dbReference>
<accession>A0ABW1AIN3</accession>
<feature type="domain" description="Acyl-CoA dehydrogenase/oxidase C-terminal" evidence="4">
    <location>
        <begin position="173"/>
        <end position="295"/>
    </location>
</feature>
<keyword evidence="3" id="KW-0560">Oxidoreductase</keyword>
<dbReference type="PANTHER" id="PTHR43884">
    <property type="entry name" value="ACYL-COA DEHYDROGENASE"/>
    <property type="match status" value="1"/>
</dbReference>
<name>A0ABW1AIN3_9ACTN</name>
<keyword evidence="2" id="KW-0274">FAD</keyword>
<dbReference type="Pfam" id="PF00441">
    <property type="entry name" value="Acyl-CoA_dh_1"/>
    <property type="match status" value="1"/>
</dbReference>